<reference evidence="2" key="1">
    <citation type="submission" date="2022-03" db="EMBL/GenBank/DDBJ databases">
        <authorList>
            <person name="Sayadi A."/>
        </authorList>
    </citation>
    <scope>NUCLEOTIDE SEQUENCE</scope>
</reference>
<dbReference type="Proteomes" id="UP001152888">
    <property type="component" value="Unassembled WGS sequence"/>
</dbReference>
<name>A0A9P0KR58_ACAOB</name>
<dbReference type="Pfam" id="PF25273">
    <property type="entry name" value="DUF7869"/>
    <property type="match status" value="1"/>
</dbReference>
<dbReference type="PANTHER" id="PTHR10773">
    <property type="entry name" value="DNA-DIRECTED RNA POLYMERASES I, II, AND III SUBUNIT RPABC2"/>
    <property type="match status" value="1"/>
</dbReference>
<sequence length="611" mass="70788">MTVTVDLTLTVDMTADATYSAKLLPTFPKYGHVGKTYQPFQCISLLTMRDIKFFYDSFYKTSEKITQDNFILKHCSVTDPKRSRKREQEKNKPKSMSVKYYVKRRDGLMVNVCRQSFMNILGVKKDRILDVVKRYKESNEMPKERRGGDRTKGKNNTKRAAIKEFVESLKCIESHYCRSKTFSRIYLPAELNIRKLWRMFNNTVDKDLQVKESFFRYFFTRKYNVGFDTPKTDMCSTCLQFQDQIKMSLDINTKNRLMAQQRAHKIRAKCFYELLKEVHADNEGTSKGKISPTSVNSYVWTELDHQRGSNEIASALYHTLSTFKFSESTKVVRLYCDGCGAQNKNSIVIGMLSHWLLQCSNPQHKIEIFFSVVGHSYIPPDRLFGQIEKVIKKSPEITSPEQYMKVIEKWGSIYMLGVDVPVQDWKSKVQIVMKPTSQWHFKLQVSKRIIISKTETGYAVRGESFYKNDMGTNQSLLRRGRKLDIKPSTVDIGMPLKSDKKKSISNLIAKHYGSNWRNDEALSFFKSAFYELPLPSTSTSRDGNEANTELFCLENTNCMLFGMCIFLILLCNKIIQKFVRVLPIRLVLAKVNTQNPTSHHVLYAKPDKSKL</sequence>
<evidence type="ECO:0000313" key="2">
    <source>
        <dbReference type="EMBL" id="CAH1979874.1"/>
    </source>
</evidence>
<keyword evidence="3" id="KW-1185">Reference proteome</keyword>
<comment type="caution">
    <text evidence="2">The sequence shown here is derived from an EMBL/GenBank/DDBJ whole genome shotgun (WGS) entry which is preliminary data.</text>
</comment>
<proteinExistence type="predicted"/>
<feature type="domain" description="DUF7869" evidence="1">
    <location>
        <begin position="297"/>
        <end position="408"/>
    </location>
</feature>
<dbReference type="InterPro" id="IPR057191">
    <property type="entry name" value="DUF7869"/>
</dbReference>
<dbReference type="OrthoDB" id="6734959at2759"/>
<evidence type="ECO:0000313" key="3">
    <source>
        <dbReference type="Proteomes" id="UP001152888"/>
    </source>
</evidence>
<accession>A0A9P0KR58</accession>
<organism evidence="2 3">
    <name type="scientific">Acanthoscelides obtectus</name>
    <name type="common">Bean weevil</name>
    <name type="synonym">Bruchus obtectus</name>
    <dbReference type="NCBI Taxonomy" id="200917"/>
    <lineage>
        <taxon>Eukaryota</taxon>
        <taxon>Metazoa</taxon>
        <taxon>Ecdysozoa</taxon>
        <taxon>Arthropoda</taxon>
        <taxon>Hexapoda</taxon>
        <taxon>Insecta</taxon>
        <taxon>Pterygota</taxon>
        <taxon>Neoptera</taxon>
        <taxon>Endopterygota</taxon>
        <taxon>Coleoptera</taxon>
        <taxon>Polyphaga</taxon>
        <taxon>Cucujiformia</taxon>
        <taxon>Chrysomeloidea</taxon>
        <taxon>Chrysomelidae</taxon>
        <taxon>Bruchinae</taxon>
        <taxon>Bruchini</taxon>
        <taxon>Acanthoscelides</taxon>
    </lineage>
</organism>
<gene>
    <name evidence="2" type="ORF">ACAOBT_LOCUS13676</name>
</gene>
<dbReference type="PANTHER" id="PTHR10773:SF19">
    <property type="match status" value="1"/>
</dbReference>
<evidence type="ECO:0000259" key="1">
    <source>
        <dbReference type="Pfam" id="PF25273"/>
    </source>
</evidence>
<dbReference type="AlphaFoldDB" id="A0A9P0KR58"/>
<dbReference type="EMBL" id="CAKOFQ010006885">
    <property type="protein sequence ID" value="CAH1979874.1"/>
    <property type="molecule type" value="Genomic_DNA"/>
</dbReference>
<protein>
    <recommendedName>
        <fullName evidence="1">DUF7869 domain-containing protein</fullName>
    </recommendedName>
</protein>